<dbReference type="Gene3D" id="1.20.1640.10">
    <property type="entry name" value="Multidrug efflux transporter AcrB transmembrane domain"/>
    <property type="match status" value="2"/>
</dbReference>
<keyword evidence="10" id="KW-1185">Reference proteome</keyword>
<dbReference type="Proteomes" id="UP001190466">
    <property type="component" value="Chromosome"/>
</dbReference>
<dbReference type="EMBL" id="OY726395">
    <property type="protein sequence ID" value="CAJ1585861.1"/>
    <property type="molecule type" value="Genomic_DNA"/>
</dbReference>
<evidence type="ECO:0000256" key="7">
    <source>
        <dbReference type="SAM" id="Phobius"/>
    </source>
</evidence>
<organism evidence="9 10">
    <name type="scientific">[Mycobacterium] wendilense</name>
    <dbReference type="NCBI Taxonomy" id="3064284"/>
    <lineage>
        <taxon>Bacteria</taxon>
        <taxon>Bacillati</taxon>
        <taxon>Actinomycetota</taxon>
        <taxon>Actinomycetes</taxon>
        <taxon>Mycobacteriales</taxon>
        <taxon>Mycobacteriaceae</taxon>
        <taxon>Mycolicibacter</taxon>
    </lineage>
</organism>
<sequence length="688" mass="70128">MNWDRLAAVVTAPRSWVLALLIALASGLLLGLAGSDDSASQSPIALPSSAESARAAEAAQGFPGGDQAPAILVVTRADEAPLGPDDVGAAEAAYQRMTAQVGAPPGGPPLTVSDDGRAALAAVGMDGTLSGFDLRDAVDAVRGAAADGLPPGLRAEVTGGPAFGADIADAFSGANITLLAVTAAVVALLLILTYRSPVLFLVPLAVIGFADRVGATLGTSVTSLAGLTPDGSTSGITSVLVFGAGTNYALLLISRYREELRMAADHREALRIAVRNAGPAILASNATVVLALLTLLLAGAPSTRSLGLQAASGLVVAAVFSLLVLPPLLALFGVRLFWPFIPSREDRDLTEAGIWHRIATAVSRRPAAVLVASFAGLAVLTCGLLGTSIGLTQTEQFRVEAESVTGYETLAEHFPSGLTDPTRVIAASDRGAQIQAAIEGTDGVVSAAPGGEDGAGSTQWSVITDADPASDEAFETIAALRDSVHAVDPDALVGGADAQALDARDAAVDDRLLIIPAILVVVLAVLLVLLRSVVAPLLLVTATVASSMAALGLGGWVSIHVFGFPALDNTTPLFAFLFLVALGVDYTIFLVTRAREETVTFGTRQGIVRAVSATGAVITSAGIVLAAVFCVLGVLPLIVLTQLGIIVGLGILLDTFLVRTVVIPALFSLIGPKVWWPARLDPAEPASR</sequence>
<accession>A0ABN9P2X8</accession>
<dbReference type="SUPFAM" id="SSF82866">
    <property type="entry name" value="Multidrug efflux transporter AcrB transmembrane domain"/>
    <property type="match status" value="2"/>
</dbReference>
<evidence type="ECO:0000256" key="1">
    <source>
        <dbReference type="ARBA" id="ARBA00004651"/>
    </source>
</evidence>
<feature type="transmembrane region" description="Helical" evidence="7">
    <location>
        <begin position="170"/>
        <end position="191"/>
    </location>
</feature>
<keyword evidence="4 7" id="KW-0812">Transmembrane</keyword>
<evidence type="ECO:0000256" key="4">
    <source>
        <dbReference type="ARBA" id="ARBA00022692"/>
    </source>
</evidence>
<feature type="domain" description="SSD" evidence="8">
    <location>
        <begin position="217"/>
        <end position="331"/>
    </location>
</feature>
<feature type="transmembrane region" description="Helical" evidence="7">
    <location>
        <begin position="235"/>
        <end position="256"/>
    </location>
</feature>
<evidence type="ECO:0000256" key="2">
    <source>
        <dbReference type="ARBA" id="ARBA00010157"/>
    </source>
</evidence>
<evidence type="ECO:0000256" key="5">
    <source>
        <dbReference type="ARBA" id="ARBA00022989"/>
    </source>
</evidence>
<evidence type="ECO:0000313" key="9">
    <source>
        <dbReference type="EMBL" id="CAJ1585861.1"/>
    </source>
</evidence>
<feature type="transmembrane region" description="Helical" evidence="7">
    <location>
        <begin position="310"/>
        <end position="338"/>
    </location>
</feature>
<dbReference type="InterPro" id="IPR004869">
    <property type="entry name" value="MMPL_dom"/>
</dbReference>
<feature type="transmembrane region" description="Helical" evidence="7">
    <location>
        <begin position="367"/>
        <end position="389"/>
    </location>
</feature>
<dbReference type="InterPro" id="IPR000731">
    <property type="entry name" value="SSD"/>
</dbReference>
<feature type="transmembrane region" description="Helical" evidence="7">
    <location>
        <begin position="512"/>
        <end position="530"/>
    </location>
</feature>
<dbReference type="Pfam" id="PF03176">
    <property type="entry name" value="MMPL"/>
    <property type="match status" value="2"/>
</dbReference>
<dbReference type="InterPro" id="IPR050545">
    <property type="entry name" value="Mycobact_MmpL"/>
</dbReference>
<feature type="transmembrane region" description="Helical" evidence="7">
    <location>
        <begin position="198"/>
        <end position="215"/>
    </location>
</feature>
<feature type="transmembrane region" description="Helical" evidence="7">
    <location>
        <begin position="537"/>
        <end position="559"/>
    </location>
</feature>
<evidence type="ECO:0000259" key="8">
    <source>
        <dbReference type="PROSITE" id="PS50156"/>
    </source>
</evidence>
<reference evidence="9 10" key="1">
    <citation type="submission" date="2023-08" db="EMBL/GenBank/DDBJ databases">
        <authorList>
            <person name="Folkvardsen B D."/>
            <person name="Norman A."/>
        </authorList>
    </citation>
    <scope>NUCLEOTIDE SEQUENCE [LARGE SCALE GENOMIC DNA]</scope>
    <source>
        <strain evidence="9 10">Mu0050</strain>
    </source>
</reference>
<proteinExistence type="inferred from homology"/>
<keyword evidence="6 7" id="KW-0472">Membrane</keyword>
<dbReference type="RefSeq" id="WP_316511952.1">
    <property type="nucleotide sequence ID" value="NZ_OY726395.1"/>
</dbReference>
<evidence type="ECO:0000256" key="6">
    <source>
        <dbReference type="ARBA" id="ARBA00023136"/>
    </source>
</evidence>
<gene>
    <name evidence="9" type="ORF">MU0050_003954</name>
</gene>
<dbReference type="PANTHER" id="PTHR33406:SF6">
    <property type="entry name" value="MEMBRANE PROTEIN YDGH-RELATED"/>
    <property type="match status" value="1"/>
</dbReference>
<comment type="similarity">
    <text evidence="2">Belongs to the resistance-nodulation-cell division (RND) (TC 2.A.6) family. MmpL subfamily.</text>
</comment>
<evidence type="ECO:0000256" key="3">
    <source>
        <dbReference type="ARBA" id="ARBA00022475"/>
    </source>
</evidence>
<feature type="transmembrane region" description="Helical" evidence="7">
    <location>
        <begin position="277"/>
        <end position="298"/>
    </location>
</feature>
<feature type="transmembrane region" description="Helical" evidence="7">
    <location>
        <begin position="613"/>
        <end position="639"/>
    </location>
</feature>
<feature type="transmembrane region" description="Helical" evidence="7">
    <location>
        <begin position="571"/>
        <end position="592"/>
    </location>
</feature>
<name>A0ABN9P2X8_9MYCO</name>
<feature type="domain" description="SSD" evidence="8">
    <location>
        <begin position="540"/>
        <end position="669"/>
    </location>
</feature>
<keyword evidence="5 7" id="KW-1133">Transmembrane helix</keyword>
<evidence type="ECO:0000313" key="10">
    <source>
        <dbReference type="Proteomes" id="UP001190466"/>
    </source>
</evidence>
<keyword evidence="3" id="KW-1003">Cell membrane</keyword>
<dbReference type="PROSITE" id="PS50156">
    <property type="entry name" value="SSD"/>
    <property type="match status" value="2"/>
</dbReference>
<protein>
    <submittedName>
        <fullName evidence="9">MMPL family transporter</fullName>
    </submittedName>
</protein>
<dbReference type="PANTHER" id="PTHR33406">
    <property type="entry name" value="MEMBRANE PROTEIN MJ1562-RELATED"/>
    <property type="match status" value="1"/>
</dbReference>
<comment type="subcellular location">
    <subcellularLocation>
        <location evidence="1">Cell membrane</location>
        <topology evidence="1">Multi-pass membrane protein</topology>
    </subcellularLocation>
</comment>